<dbReference type="InterPro" id="IPR016181">
    <property type="entry name" value="Acyl_CoA_acyltransferase"/>
</dbReference>
<dbReference type="RefSeq" id="WP_147211380.1">
    <property type="nucleotide sequence ID" value="NZ_BJYM01000013.1"/>
</dbReference>
<evidence type="ECO:0000313" key="3">
    <source>
        <dbReference type="Proteomes" id="UP000321558"/>
    </source>
</evidence>
<reference evidence="2 3" key="1">
    <citation type="submission" date="2019-07" db="EMBL/GenBank/DDBJ databases">
        <title>Whole genome shotgun sequence of Oceanobacillus sojae NBRC 105379.</title>
        <authorList>
            <person name="Hosoyama A."/>
            <person name="Uohara A."/>
            <person name="Ohji S."/>
            <person name="Ichikawa N."/>
        </authorList>
    </citation>
    <scope>NUCLEOTIDE SEQUENCE [LARGE SCALE GENOMIC DNA]</scope>
    <source>
        <strain evidence="2 3">NBRC 105379</strain>
    </source>
</reference>
<accession>A0A511ZLV4</accession>
<dbReference type="EMBL" id="BJYM01000013">
    <property type="protein sequence ID" value="GEN88427.1"/>
    <property type="molecule type" value="Genomic_DNA"/>
</dbReference>
<proteinExistence type="predicted"/>
<dbReference type="PANTHER" id="PTHR41700:SF1">
    <property type="entry name" value="N-ACETYLTRANSFERASE DOMAIN-CONTAINING PROTEIN"/>
    <property type="match status" value="1"/>
</dbReference>
<dbReference type="PANTHER" id="PTHR41700">
    <property type="entry name" value="GCN5-RELATED N-ACETYLTRANSFERASE"/>
    <property type="match status" value="1"/>
</dbReference>
<keyword evidence="3" id="KW-1185">Reference proteome</keyword>
<sequence>MIQYKELKTMAEMEQMQELEGRVWGMATLPTHQTLTAVKNGGIIVGAYADSKLVGFSYGFAGFDNGKSYLCSHMLGIDSAYRSQGIGETLKQRQREIAIQKGYDMMKWTYDPLETRNAYLNLTKLNGICNTYIENCYGEMQDGFNKGLPSDRFEIHWHLKSPYVVEKQLVNPENPIALNTLTYNQAGLPAFHKGKQPPELTEYSYSINIPKDFQGLKAASQDLAMDWRLQTRELFQKLFKAGYAAVRLKALENYGKYIFVRKENLDLGGDQS</sequence>
<dbReference type="AlphaFoldDB" id="A0A511ZLV4"/>
<protein>
    <recommendedName>
        <fullName evidence="1">N-acetyltransferase domain-containing protein</fullName>
    </recommendedName>
</protein>
<organism evidence="2 3">
    <name type="scientific">Oceanobacillus sojae</name>
    <dbReference type="NCBI Taxonomy" id="582851"/>
    <lineage>
        <taxon>Bacteria</taxon>
        <taxon>Bacillati</taxon>
        <taxon>Bacillota</taxon>
        <taxon>Bacilli</taxon>
        <taxon>Bacillales</taxon>
        <taxon>Bacillaceae</taxon>
        <taxon>Oceanobacillus</taxon>
    </lineage>
</organism>
<name>A0A511ZLV4_9BACI</name>
<gene>
    <name evidence="2" type="ORF">OSO01_31660</name>
</gene>
<dbReference type="GO" id="GO:0016747">
    <property type="term" value="F:acyltransferase activity, transferring groups other than amino-acyl groups"/>
    <property type="evidence" value="ECO:0007669"/>
    <property type="project" value="InterPro"/>
</dbReference>
<dbReference type="InterPro" id="IPR038764">
    <property type="entry name" value="GNAT_N_AcTrfase_prd"/>
</dbReference>
<dbReference type="OrthoDB" id="9797990at2"/>
<dbReference type="PROSITE" id="PS51186">
    <property type="entry name" value="GNAT"/>
    <property type="match status" value="1"/>
</dbReference>
<feature type="domain" description="N-acetyltransferase" evidence="1">
    <location>
        <begin position="2"/>
        <end position="145"/>
    </location>
</feature>
<dbReference type="Proteomes" id="UP000321558">
    <property type="component" value="Unassembled WGS sequence"/>
</dbReference>
<dbReference type="CDD" id="cd04301">
    <property type="entry name" value="NAT_SF"/>
    <property type="match status" value="1"/>
</dbReference>
<comment type="caution">
    <text evidence="2">The sequence shown here is derived from an EMBL/GenBank/DDBJ whole genome shotgun (WGS) entry which is preliminary data.</text>
</comment>
<evidence type="ECO:0000313" key="2">
    <source>
        <dbReference type="EMBL" id="GEN88427.1"/>
    </source>
</evidence>
<dbReference type="InterPro" id="IPR000182">
    <property type="entry name" value="GNAT_dom"/>
</dbReference>
<evidence type="ECO:0000259" key="1">
    <source>
        <dbReference type="PROSITE" id="PS51186"/>
    </source>
</evidence>
<dbReference type="SUPFAM" id="SSF55729">
    <property type="entry name" value="Acyl-CoA N-acyltransferases (Nat)"/>
    <property type="match status" value="1"/>
</dbReference>
<dbReference type="STRING" id="582851.GCA_900162665_01951"/>
<dbReference type="Pfam" id="PF00583">
    <property type="entry name" value="Acetyltransf_1"/>
    <property type="match status" value="1"/>
</dbReference>
<dbReference type="Gene3D" id="3.40.630.30">
    <property type="match status" value="1"/>
</dbReference>